<evidence type="ECO:0000259" key="3">
    <source>
        <dbReference type="Pfam" id="PF26601"/>
    </source>
</evidence>
<name>A0AAD7XND6_9STRA</name>
<feature type="compositionally biased region" description="Acidic residues" evidence="1">
    <location>
        <begin position="77"/>
        <end position="101"/>
    </location>
</feature>
<keyword evidence="5" id="KW-1185">Reference proteome</keyword>
<feature type="region of interest" description="Disordered" evidence="1">
    <location>
        <begin position="450"/>
        <end position="471"/>
    </location>
</feature>
<feature type="compositionally biased region" description="Polar residues" evidence="1">
    <location>
        <begin position="143"/>
        <end position="152"/>
    </location>
</feature>
<proteinExistence type="predicted"/>
<feature type="region of interest" description="Disordered" evidence="1">
    <location>
        <begin position="1"/>
        <end position="152"/>
    </location>
</feature>
<evidence type="ECO:0000313" key="4">
    <source>
        <dbReference type="EMBL" id="KAJ8602190.1"/>
    </source>
</evidence>
<accession>A0AAD7XND6</accession>
<evidence type="ECO:0000313" key="5">
    <source>
        <dbReference type="Proteomes" id="UP001230188"/>
    </source>
</evidence>
<dbReference type="GO" id="GO:0004386">
    <property type="term" value="F:helicase activity"/>
    <property type="evidence" value="ECO:0007669"/>
    <property type="project" value="InterPro"/>
</dbReference>
<dbReference type="SUPFAM" id="SSF52540">
    <property type="entry name" value="P-loop containing nucleoside triphosphate hydrolases"/>
    <property type="match status" value="1"/>
</dbReference>
<reference evidence="4" key="1">
    <citation type="submission" date="2023-01" db="EMBL/GenBank/DDBJ databases">
        <title>Metagenome sequencing of chrysophaentin producing Chrysophaeum taylorii.</title>
        <authorList>
            <person name="Davison J."/>
            <person name="Bewley C."/>
        </authorList>
    </citation>
    <scope>NUCLEOTIDE SEQUENCE</scope>
    <source>
        <strain evidence="4">NIES-1699</strain>
    </source>
</reference>
<dbReference type="Gene3D" id="1.20.120.1750">
    <property type="match status" value="1"/>
</dbReference>
<protein>
    <recommendedName>
        <fullName evidence="6">RING-type domain-containing protein</fullName>
    </recommendedName>
</protein>
<evidence type="ECO:0008006" key="6">
    <source>
        <dbReference type="Google" id="ProtNLM"/>
    </source>
</evidence>
<dbReference type="EMBL" id="JAQMWT010000389">
    <property type="protein sequence ID" value="KAJ8602190.1"/>
    <property type="molecule type" value="Genomic_DNA"/>
</dbReference>
<dbReference type="InterPro" id="IPR045055">
    <property type="entry name" value="DNA2/NAM7-like"/>
</dbReference>
<feature type="domain" description="DNA2/NAM7 helicase helicase" evidence="2">
    <location>
        <begin position="130"/>
        <end position="267"/>
    </location>
</feature>
<dbReference type="Proteomes" id="UP001230188">
    <property type="component" value="Unassembled WGS sequence"/>
</dbReference>
<organism evidence="4 5">
    <name type="scientific">Chrysophaeum taylorii</name>
    <dbReference type="NCBI Taxonomy" id="2483200"/>
    <lineage>
        <taxon>Eukaryota</taxon>
        <taxon>Sar</taxon>
        <taxon>Stramenopiles</taxon>
        <taxon>Ochrophyta</taxon>
        <taxon>Pelagophyceae</taxon>
        <taxon>Pelagomonadales</taxon>
        <taxon>Pelagomonadaceae</taxon>
        <taxon>Chrysophaeum</taxon>
    </lineage>
</organism>
<feature type="domain" description="Putative CHCC zinc finger" evidence="3">
    <location>
        <begin position="1084"/>
        <end position="1117"/>
    </location>
</feature>
<dbReference type="SUPFAM" id="SSF57850">
    <property type="entry name" value="RING/U-box"/>
    <property type="match status" value="1"/>
</dbReference>
<comment type="caution">
    <text evidence="4">The sequence shown here is derived from an EMBL/GenBank/DDBJ whole genome shotgun (WGS) entry which is preliminary data.</text>
</comment>
<dbReference type="Pfam" id="PF13086">
    <property type="entry name" value="AAA_11"/>
    <property type="match status" value="1"/>
</dbReference>
<dbReference type="PANTHER" id="PTHR10887">
    <property type="entry name" value="DNA2/NAM7 HELICASE FAMILY"/>
    <property type="match status" value="1"/>
</dbReference>
<feature type="compositionally biased region" description="Acidic residues" evidence="1">
    <location>
        <begin position="45"/>
        <end position="62"/>
    </location>
</feature>
<dbReference type="PANTHER" id="PTHR10887:SF341">
    <property type="entry name" value="NFX1-TYPE ZINC FINGER-CONTAINING PROTEIN 1"/>
    <property type="match status" value="1"/>
</dbReference>
<evidence type="ECO:0000256" key="1">
    <source>
        <dbReference type="SAM" id="MobiDB-lite"/>
    </source>
</evidence>
<dbReference type="GO" id="GO:0031380">
    <property type="term" value="C:nuclear RNA-directed RNA polymerase complex"/>
    <property type="evidence" value="ECO:0007669"/>
    <property type="project" value="TreeGrafter"/>
</dbReference>
<feature type="compositionally biased region" description="Acidic residues" evidence="1">
    <location>
        <begin position="117"/>
        <end position="127"/>
    </location>
</feature>
<dbReference type="InterPro" id="IPR058255">
    <property type="entry name" value="zf-CHCC_ins"/>
</dbReference>
<dbReference type="InterPro" id="IPR027417">
    <property type="entry name" value="P-loop_NTPase"/>
</dbReference>
<dbReference type="InterPro" id="IPR041677">
    <property type="entry name" value="DNA2/NAM7_AAA_11"/>
</dbReference>
<sequence length="1800" mass="199977">MANTDFEPGGSGGGGATAAECGGNDDRVPETVAVEKATKHNNLGEEAEIPESCDDDDDDEGTSEASAVVDRLPCDMPPDECDLDDDDDALGSTEEEEEENEQLQHLRDMIGRQFSEDGSDSEDDDEDGTRRKRKAEENPERGSGNSPISWTWQQSASQRRLAAALFLRVMCEAASKLAAQAEAYVREAHRAKAEAAAQAFKRARLIGATVVGATRRLQALRASEPFAMIVEEACEVLEPTLMSVLSVRSLKKLELVGDHRQLPAFVQQCWFAVETTHPSIKVSLFERLVTSSQQASSALCTVLDEQRRMRPAIADLTRSEYEDLIQIRQQQVVIRDHDCTRSQRVADRLVASGAKSVERERELWEGRGDLVPGIVPQQFFWEIAESREGRAHVVSTKPGNRFVALKNRFIVAMSRARLGFVCLGSSEAVTKDKKGSSGPAHWRRLLGELGGDFKSSTSSPAEEEEEEQDVPRVGSSLRICCPRHRNVRLDVGRADDFPRLTAEGAQTTPFCTLRCSYRLPWCSHQCSKPCHSPALRPHADPKKCAEMVERPCELHADVPLRCGDVKRGALGEAASLADALRSYECDIPVEYRRPECTHVCRIPCRRQKRIVSGAEVLGPCEEIVEDFVHPECNHARRAPRCHERRSWELKAPQCRERVELGRDCGCRVEMDCYERVRESAAELPKPKCLEGRTIPRPRCSHRLSLRCHEANALKIAWSERGGNAALPGGGGGDAMICVEHGVPYGPEETKLFREVIDPTRLIARCKVKTQYRASCGHLIRDVDCFRAFECATGVQAEPKCVLPKAFASPICGHEIRAECWLEAECAHLPSSPWILAGGAAEGVVVDDDDRDPERVANEQELELLQPLTPPHLSIARKLVNRCKRRVSIVRKCGHAVRDVPCSQLPTTLLSGTKQFPRCRTLVQIPRACGHVYEVECHRKGEALPPCVEPVSDEFTYPACGHAVRPGDCKRLAELRARVNPLCPIEVRCTRARCGHPIVVPCYLENNVTSVLPGARLDPTAARPVVDADVVYCDAAEGVPDCVSPVVFRQSCGHELVDIPCHSAFDWASNPDAAAAAFPACEVRVPVESPLCGHESSLPCHLLSAFKAWDPWNGGDPEMITLAFDEEDDAPVTMPVVRSDGLPADRPPEAIAKFLQCGPGRKTQIVRPCGHEARVPCTSIWTELENGRCDALETWTCPRCSNETKITCDELERQTAAAVVVVQCQARVSKPCTICGINTVKGEICCKEKIECNRDVVWTRPCGHEVRWCCGGEDDPRETGESCLVCVHGEWLEALESSKRLESQLQQQQQYRAAARNDKGEQLAAAAEGRAVPQQQQVSVSIEEELRSRVERLLPPSCVVENMVVASREIKYAGVVRGYQKILNGYCDLLAKAVENEDTMNLLVCSPPHPNNADSYDIVFRRVQSDRTSFDSRGLADTPFGSGIRATLLTAEEIAACPRADDGTTSVAVAAALRHRPLENTPAFINMNNKNNRKHKKKVNKMKQERITAGFDYVVPPKKPNARIYWIPDTVVPLCTLRLRQHVDCGVCLDKFKQSDGCRCARGEHFTCWPCLYEHAKVALQGNALKRTLIEGDLCCPGDGCDASYDLQNVALQANAAGEANREACRAAFSAIHSLKLKAHEDRVLPKALEDQKRQMEADFDRIMQIQDGTERRAALLHHRICEQILTLRCPKCKAAFGDFDGCFALTCAAQHCQVQFCAWCLNHWDARDCHNHVATCPEASRRGYFHSFEIFTQHHNNRRQRRVIERLQREEPDVRRAALRLLRKDFGDLNITIPPDMARM</sequence>
<dbReference type="Pfam" id="PF26601">
    <property type="entry name" value="zf-CHCC_ins"/>
    <property type="match status" value="1"/>
</dbReference>
<gene>
    <name evidence="4" type="ORF">CTAYLR_003526</name>
</gene>
<dbReference type="Gene3D" id="3.40.50.300">
    <property type="entry name" value="P-loop containing nucleotide triphosphate hydrolases"/>
    <property type="match status" value="1"/>
</dbReference>
<evidence type="ECO:0000259" key="2">
    <source>
        <dbReference type="Pfam" id="PF13086"/>
    </source>
</evidence>
<dbReference type="GO" id="GO:0031048">
    <property type="term" value="P:regulatory ncRNA-mediated heterochromatin formation"/>
    <property type="evidence" value="ECO:0007669"/>
    <property type="project" value="TreeGrafter"/>
</dbReference>